<evidence type="ECO:0000313" key="3">
    <source>
        <dbReference type="Proteomes" id="UP001163203"/>
    </source>
</evidence>
<protein>
    <submittedName>
        <fullName evidence="2">Helix-turn-helix transcriptional regulator</fullName>
    </submittedName>
</protein>
<dbReference type="Proteomes" id="UP001163203">
    <property type="component" value="Chromosome"/>
</dbReference>
<dbReference type="Gene3D" id="1.10.260.40">
    <property type="entry name" value="lambda repressor-like DNA-binding domains"/>
    <property type="match status" value="1"/>
</dbReference>
<gene>
    <name evidence="2" type="ORF">ORV05_11850</name>
</gene>
<evidence type="ECO:0000313" key="2">
    <source>
        <dbReference type="EMBL" id="WAL68426.1"/>
    </source>
</evidence>
<dbReference type="PANTHER" id="PTHR35010">
    <property type="entry name" value="BLL4672 PROTEIN-RELATED"/>
    <property type="match status" value="1"/>
</dbReference>
<dbReference type="PANTHER" id="PTHR35010:SF2">
    <property type="entry name" value="BLL4672 PROTEIN"/>
    <property type="match status" value="1"/>
</dbReference>
<feature type="domain" description="HTH cro/C1-type" evidence="1">
    <location>
        <begin position="39"/>
        <end position="86"/>
    </location>
</feature>
<sequence>MVRLAARARELGAFLRDKRGSLAPAEAGLHADGPRRTTGLRREEVARIAGVSAGYYTRLEQGRSPHPSISVLDALARALRLDEDERAYLFALGEYTDPRAGQEKVPAEAQRLLAMFAEPTAAYVINRVSDVLAWNPMAAALFPHLVPGDRAPNNTRFVFTDPAARELFVRWDEIASDSAAHLRAAAGHRPDDPALRALITELLAVSPAFAREWEQRDVRRKTSGQKEFDHPVAGRLSLDYEVLEPASSTGLRIVAYHAEPGTDSHAGLWRLAASLRVPVPAGAQAPATATTPDIVPR</sequence>
<dbReference type="InterPro" id="IPR010982">
    <property type="entry name" value="Lambda_DNA-bd_dom_sf"/>
</dbReference>
<dbReference type="EMBL" id="CP113836">
    <property type="protein sequence ID" value="WAL68426.1"/>
    <property type="molecule type" value="Genomic_DNA"/>
</dbReference>
<dbReference type="InterPro" id="IPR041413">
    <property type="entry name" value="MLTR_LBD"/>
</dbReference>
<dbReference type="Pfam" id="PF17765">
    <property type="entry name" value="MLTR_LBD"/>
    <property type="match status" value="1"/>
</dbReference>
<evidence type="ECO:0000259" key="1">
    <source>
        <dbReference type="PROSITE" id="PS50943"/>
    </source>
</evidence>
<dbReference type="Pfam" id="PF13560">
    <property type="entry name" value="HTH_31"/>
    <property type="match status" value="1"/>
</dbReference>
<keyword evidence="3" id="KW-1185">Reference proteome</keyword>
<reference evidence="2" key="1">
    <citation type="submission" date="2022-11" db="EMBL/GenBank/DDBJ databases">
        <authorList>
            <person name="Mo P."/>
        </authorList>
    </citation>
    <scope>NUCLEOTIDE SEQUENCE</scope>
    <source>
        <strain evidence="2">HUAS 11-8</strain>
    </source>
</reference>
<accession>A0ABY7B7W2</accession>
<dbReference type="InterPro" id="IPR001387">
    <property type="entry name" value="Cro/C1-type_HTH"/>
</dbReference>
<proteinExistence type="predicted"/>
<organism evidence="2 3">
    <name type="scientific">Amycolatopsis cynarae</name>
    <dbReference type="NCBI Taxonomy" id="2995223"/>
    <lineage>
        <taxon>Bacteria</taxon>
        <taxon>Bacillati</taxon>
        <taxon>Actinomycetota</taxon>
        <taxon>Actinomycetes</taxon>
        <taxon>Pseudonocardiales</taxon>
        <taxon>Pseudonocardiaceae</taxon>
        <taxon>Amycolatopsis</taxon>
    </lineage>
</organism>
<dbReference type="SMART" id="SM00530">
    <property type="entry name" value="HTH_XRE"/>
    <property type="match status" value="1"/>
</dbReference>
<dbReference type="PROSITE" id="PS50943">
    <property type="entry name" value="HTH_CROC1"/>
    <property type="match status" value="1"/>
</dbReference>
<name>A0ABY7B7W2_9PSEU</name>
<dbReference type="RefSeq" id="WP_268758519.1">
    <property type="nucleotide sequence ID" value="NZ_CP113836.1"/>
</dbReference>
<dbReference type="CDD" id="cd00093">
    <property type="entry name" value="HTH_XRE"/>
    <property type="match status" value="1"/>
</dbReference>
<dbReference type="Gene3D" id="3.30.450.180">
    <property type="match status" value="1"/>
</dbReference>
<dbReference type="SUPFAM" id="SSF47413">
    <property type="entry name" value="lambda repressor-like DNA-binding domains"/>
    <property type="match status" value="1"/>
</dbReference>